<dbReference type="PROSITE" id="PS51257">
    <property type="entry name" value="PROKAR_LIPOPROTEIN"/>
    <property type="match status" value="1"/>
</dbReference>
<evidence type="ECO:0000313" key="1">
    <source>
        <dbReference type="EMBL" id="UTJ05319.1"/>
    </source>
</evidence>
<name>A0ABY5E197_9BACT</name>
<organism evidence="1 2">
    <name type="scientific">Arcobacter roscoffensis</name>
    <dbReference type="NCBI Taxonomy" id="2961520"/>
    <lineage>
        <taxon>Bacteria</taxon>
        <taxon>Pseudomonadati</taxon>
        <taxon>Campylobacterota</taxon>
        <taxon>Epsilonproteobacteria</taxon>
        <taxon>Campylobacterales</taxon>
        <taxon>Arcobacteraceae</taxon>
        <taxon>Arcobacter</taxon>
    </lineage>
</organism>
<reference evidence="1" key="1">
    <citation type="submission" date="2022-07" db="EMBL/GenBank/DDBJ databases">
        <title>Arcobacter roscoffensis sp. nov., a marine bacterium isolated from coastal seawater collected from Roscoff, France.</title>
        <authorList>
            <person name="Pascual J."/>
            <person name="Lepeaux C."/>
            <person name="Methner A."/>
            <person name="Overmann J."/>
        </authorList>
    </citation>
    <scope>NUCLEOTIDE SEQUENCE</scope>
    <source>
        <strain evidence="1">ARW1-2F2</strain>
    </source>
</reference>
<keyword evidence="2" id="KW-1185">Reference proteome</keyword>
<proteinExistence type="predicted"/>
<dbReference type="EMBL" id="CP100595">
    <property type="protein sequence ID" value="UTJ05319.1"/>
    <property type="molecule type" value="Genomic_DNA"/>
</dbReference>
<protein>
    <recommendedName>
        <fullName evidence="3">Tetratricopeptide repeat protein</fullName>
    </recommendedName>
</protein>
<evidence type="ECO:0000313" key="2">
    <source>
        <dbReference type="Proteomes" id="UP001060012"/>
    </source>
</evidence>
<dbReference type="Proteomes" id="UP001060012">
    <property type="component" value="Chromosome"/>
</dbReference>
<dbReference type="RefSeq" id="WP_254575500.1">
    <property type="nucleotide sequence ID" value="NZ_CP100595.1"/>
</dbReference>
<sequence>MSNLSKIILLAFSILFFSGCATKITVKSLHPSKIKDEKIHTVFVDRFFNDNINQTSQIEERLSSAYIKNKKLFRLKTNSFNTDAIITGEVLESSLNYHIYYEEEFNKKRCLTYEVDKKTKKRTCIQYIKKLIPCEKRDYKVKTKIDIIKTSANEILFSKVYTKTKFEDECYRHKSYPYYSDFHRNKKSINSNLAKSIAQNFLQDISPHYNYYTIEVIDEITSLELTNQQKDKFDEILELIENANYSIAKKELENLNKELNFKSWEVLYNLGLIYEKFENLKTAQDLYLEARQNSIDNESLAIIQASLNRVNRNLSEKIKAISQLP</sequence>
<evidence type="ECO:0008006" key="3">
    <source>
        <dbReference type="Google" id="ProtNLM"/>
    </source>
</evidence>
<accession>A0ABY5E197</accession>
<gene>
    <name evidence="1" type="ORF">NJU99_08565</name>
</gene>